<feature type="signal peptide" evidence="1">
    <location>
        <begin position="1"/>
        <end position="32"/>
    </location>
</feature>
<name>A0ABV0XUD3_9TELE</name>
<comment type="caution">
    <text evidence="2">The sequence shown here is derived from an EMBL/GenBank/DDBJ whole genome shotgun (WGS) entry which is preliminary data.</text>
</comment>
<accession>A0ABV0XUD3</accession>
<protein>
    <recommendedName>
        <fullName evidence="4">Secreted protein</fullName>
    </recommendedName>
</protein>
<evidence type="ECO:0000313" key="2">
    <source>
        <dbReference type="EMBL" id="MEQ2285099.1"/>
    </source>
</evidence>
<gene>
    <name evidence="2" type="ORF">AMECASPLE_028437</name>
</gene>
<dbReference type="EMBL" id="JAHRIP010012535">
    <property type="protein sequence ID" value="MEQ2285099.1"/>
    <property type="molecule type" value="Genomic_DNA"/>
</dbReference>
<keyword evidence="1" id="KW-0732">Signal</keyword>
<reference evidence="2 3" key="1">
    <citation type="submission" date="2021-06" db="EMBL/GenBank/DDBJ databases">
        <authorList>
            <person name="Palmer J.M."/>
        </authorList>
    </citation>
    <scope>NUCLEOTIDE SEQUENCE [LARGE SCALE GENOMIC DNA]</scope>
    <source>
        <strain evidence="2 3">AS_MEX2019</strain>
        <tissue evidence="2">Muscle</tissue>
    </source>
</reference>
<dbReference type="Proteomes" id="UP001469553">
    <property type="component" value="Unassembled WGS sequence"/>
</dbReference>
<feature type="chain" id="PRO_5047261339" description="Secreted protein" evidence="1">
    <location>
        <begin position="33"/>
        <end position="69"/>
    </location>
</feature>
<evidence type="ECO:0000313" key="3">
    <source>
        <dbReference type="Proteomes" id="UP001469553"/>
    </source>
</evidence>
<sequence length="69" mass="7703">MIHMALSFKSTPGSVLFLHLCSVLSNLQSVVADGCSRLAWFCWRFLPVKSARLHNPASCLDQMDPCYSD</sequence>
<organism evidence="2 3">
    <name type="scientific">Ameca splendens</name>
    <dbReference type="NCBI Taxonomy" id="208324"/>
    <lineage>
        <taxon>Eukaryota</taxon>
        <taxon>Metazoa</taxon>
        <taxon>Chordata</taxon>
        <taxon>Craniata</taxon>
        <taxon>Vertebrata</taxon>
        <taxon>Euteleostomi</taxon>
        <taxon>Actinopterygii</taxon>
        <taxon>Neopterygii</taxon>
        <taxon>Teleostei</taxon>
        <taxon>Neoteleostei</taxon>
        <taxon>Acanthomorphata</taxon>
        <taxon>Ovalentaria</taxon>
        <taxon>Atherinomorphae</taxon>
        <taxon>Cyprinodontiformes</taxon>
        <taxon>Goodeidae</taxon>
        <taxon>Ameca</taxon>
    </lineage>
</organism>
<evidence type="ECO:0008006" key="4">
    <source>
        <dbReference type="Google" id="ProtNLM"/>
    </source>
</evidence>
<proteinExistence type="predicted"/>
<keyword evidence="3" id="KW-1185">Reference proteome</keyword>
<evidence type="ECO:0000256" key="1">
    <source>
        <dbReference type="SAM" id="SignalP"/>
    </source>
</evidence>